<name>A0A1G2U5H5_9BACT</name>
<keyword evidence="3 6" id="KW-0812">Transmembrane</keyword>
<evidence type="ECO:0000259" key="7">
    <source>
        <dbReference type="Pfam" id="PF09335"/>
    </source>
</evidence>
<dbReference type="PANTHER" id="PTHR42709">
    <property type="entry name" value="ALKALINE PHOSPHATASE LIKE PROTEIN"/>
    <property type="match status" value="1"/>
</dbReference>
<keyword evidence="2" id="KW-1003">Cell membrane</keyword>
<dbReference type="PANTHER" id="PTHR42709:SF6">
    <property type="entry name" value="UNDECAPRENYL PHOSPHATE TRANSPORTER A"/>
    <property type="match status" value="1"/>
</dbReference>
<evidence type="ECO:0000256" key="3">
    <source>
        <dbReference type="ARBA" id="ARBA00022692"/>
    </source>
</evidence>
<organism evidence="8 9">
    <name type="scientific">Candidatus Zambryskibacteria bacterium RIFCSPLOWO2_01_FULL_43_17</name>
    <dbReference type="NCBI Taxonomy" id="1802760"/>
    <lineage>
        <taxon>Bacteria</taxon>
        <taxon>Candidatus Zambryskiibacteriota</taxon>
    </lineage>
</organism>
<protein>
    <recommendedName>
        <fullName evidence="7">VTT domain-containing protein</fullName>
    </recommendedName>
</protein>
<dbReference type="Proteomes" id="UP000179283">
    <property type="component" value="Unassembled WGS sequence"/>
</dbReference>
<comment type="caution">
    <text evidence="8">The sequence shown here is derived from an EMBL/GenBank/DDBJ whole genome shotgun (WGS) entry which is preliminary data.</text>
</comment>
<feature type="domain" description="VTT" evidence="7">
    <location>
        <begin position="34"/>
        <end position="170"/>
    </location>
</feature>
<dbReference type="GO" id="GO:0005886">
    <property type="term" value="C:plasma membrane"/>
    <property type="evidence" value="ECO:0007669"/>
    <property type="project" value="UniProtKB-SubCell"/>
</dbReference>
<feature type="transmembrane region" description="Helical" evidence="6">
    <location>
        <begin position="60"/>
        <end position="86"/>
    </location>
</feature>
<feature type="transmembrane region" description="Helical" evidence="6">
    <location>
        <begin position="189"/>
        <end position="207"/>
    </location>
</feature>
<feature type="transmembrane region" description="Helical" evidence="6">
    <location>
        <begin position="155"/>
        <end position="177"/>
    </location>
</feature>
<evidence type="ECO:0000256" key="5">
    <source>
        <dbReference type="ARBA" id="ARBA00023136"/>
    </source>
</evidence>
<evidence type="ECO:0000256" key="4">
    <source>
        <dbReference type="ARBA" id="ARBA00022989"/>
    </source>
</evidence>
<proteinExistence type="predicted"/>
<keyword evidence="5 6" id="KW-0472">Membrane</keyword>
<reference evidence="8 9" key="1">
    <citation type="journal article" date="2016" name="Nat. Commun.">
        <title>Thousands of microbial genomes shed light on interconnected biogeochemical processes in an aquifer system.</title>
        <authorList>
            <person name="Anantharaman K."/>
            <person name="Brown C.T."/>
            <person name="Hug L.A."/>
            <person name="Sharon I."/>
            <person name="Castelle C.J."/>
            <person name="Probst A.J."/>
            <person name="Thomas B.C."/>
            <person name="Singh A."/>
            <person name="Wilkins M.J."/>
            <person name="Karaoz U."/>
            <person name="Brodie E.L."/>
            <person name="Williams K.H."/>
            <person name="Hubbard S.S."/>
            <person name="Banfield J.F."/>
        </authorList>
    </citation>
    <scope>NUCLEOTIDE SEQUENCE [LARGE SCALE GENOMIC DNA]</scope>
</reference>
<dbReference type="EMBL" id="MHWD01000014">
    <property type="protein sequence ID" value="OHB04122.1"/>
    <property type="molecule type" value="Genomic_DNA"/>
</dbReference>
<evidence type="ECO:0000256" key="1">
    <source>
        <dbReference type="ARBA" id="ARBA00004651"/>
    </source>
</evidence>
<evidence type="ECO:0000313" key="8">
    <source>
        <dbReference type="EMBL" id="OHB04122.1"/>
    </source>
</evidence>
<dbReference type="AlphaFoldDB" id="A0A1G2U5H5"/>
<feature type="transmembrane region" description="Helical" evidence="6">
    <location>
        <begin position="20"/>
        <end position="48"/>
    </location>
</feature>
<keyword evidence="4 6" id="KW-1133">Transmembrane helix</keyword>
<dbReference type="InterPro" id="IPR051311">
    <property type="entry name" value="DedA_domain"/>
</dbReference>
<dbReference type="Pfam" id="PF09335">
    <property type="entry name" value="VTT_dom"/>
    <property type="match status" value="1"/>
</dbReference>
<comment type="subcellular location">
    <subcellularLocation>
        <location evidence="1">Cell membrane</location>
        <topology evidence="1">Multi-pass membrane protein</topology>
    </subcellularLocation>
</comment>
<evidence type="ECO:0000313" key="9">
    <source>
        <dbReference type="Proteomes" id="UP000179283"/>
    </source>
</evidence>
<gene>
    <name evidence="8" type="ORF">A2920_02170</name>
</gene>
<dbReference type="InterPro" id="IPR032816">
    <property type="entry name" value="VTT_dom"/>
</dbReference>
<accession>A0A1G2U5H5</accession>
<sequence length="219" mass="24191">MFESIYTYLHQSVVPLGAAGVFAASLVETVIAPVPSAFVLYTSGFLFLSDLSGFNLFWSLVFIIAIPAALGATIGSYLYYFLAYYFGKPAFEKWGKWLGVSWKEIEDVRKKFDRGWGDEITLGILRSIPIIPSVALSALSGIIRMRILSYSIATFLGSIIRGAILAVLGAGAGTLYLANASMVNKYENYILAAILLFVVVFIAFRIYRGRQKEAKMVEY</sequence>
<evidence type="ECO:0000256" key="6">
    <source>
        <dbReference type="SAM" id="Phobius"/>
    </source>
</evidence>
<evidence type="ECO:0000256" key="2">
    <source>
        <dbReference type="ARBA" id="ARBA00022475"/>
    </source>
</evidence>